<dbReference type="Pfam" id="PF13883">
    <property type="entry name" value="CREG_beta-barrel"/>
    <property type="match status" value="1"/>
</dbReference>
<reference evidence="4" key="1">
    <citation type="journal article" date="2014" name="Genome Announc.">
        <title>Genome sequence and annotation of Acremonium chrysogenum, producer of the beta-lactam antibiotic cephalosporin C.</title>
        <authorList>
            <person name="Terfehr D."/>
            <person name="Dahlmann T.A."/>
            <person name="Specht T."/>
            <person name="Zadra I."/>
            <person name="Kuernsteiner H."/>
            <person name="Kueck U."/>
        </authorList>
    </citation>
    <scope>NUCLEOTIDE SEQUENCE [LARGE SCALE GENOMIC DNA]</scope>
    <source>
        <strain evidence="4">ATCC 11550 / CBS 779.69 / DSM 880 / IAM 14645 / JCM 23072 / IMI 49137</strain>
    </source>
</reference>
<evidence type="ECO:0000313" key="4">
    <source>
        <dbReference type="Proteomes" id="UP000029964"/>
    </source>
</evidence>
<dbReference type="InterPro" id="IPR055343">
    <property type="entry name" value="CREG_beta-barrel"/>
</dbReference>
<protein>
    <recommendedName>
        <fullName evidence="2">CREG-like beta-barrel domain-containing protein</fullName>
    </recommendedName>
</protein>
<dbReference type="PANTHER" id="PTHR37273">
    <property type="entry name" value="CHROMOSOME 8, WHOLE GENOME SHOTGUN SEQUENCE"/>
    <property type="match status" value="1"/>
</dbReference>
<evidence type="ECO:0000259" key="2">
    <source>
        <dbReference type="Pfam" id="PF13883"/>
    </source>
</evidence>
<organism evidence="3 4">
    <name type="scientific">Hapsidospora chrysogenum (strain ATCC 11550 / CBS 779.69 / DSM 880 / IAM 14645 / JCM 23072 / IMI 49137)</name>
    <name type="common">Acremonium chrysogenum</name>
    <dbReference type="NCBI Taxonomy" id="857340"/>
    <lineage>
        <taxon>Eukaryota</taxon>
        <taxon>Fungi</taxon>
        <taxon>Dikarya</taxon>
        <taxon>Ascomycota</taxon>
        <taxon>Pezizomycotina</taxon>
        <taxon>Sordariomycetes</taxon>
        <taxon>Hypocreomycetidae</taxon>
        <taxon>Hypocreales</taxon>
        <taxon>Bionectriaceae</taxon>
        <taxon>Hapsidospora</taxon>
    </lineage>
</organism>
<accession>A0A086T1R4</accession>
<feature type="signal peptide" evidence="1">
    <location>
        <begin position="1"/>
        <end position="18"/>
    </location>
</feature>
<name>A0A086T1R4_HAPC1</name>
<dbReference type="Proteomes" id="UP000029964">
    <property type="component" value="Unassembled WGS sequence"/>
</dbReference>
<feature type="domain" description="CREG-like beta-barrel" evidence="2">
    <location>
        <begin position="98"/>
        <end position="272"/>
    </location>
</feature>
<dbReference type="SUPFAM" id="SSF50475">
    <property type="entry name" value="FMN-binding split barrel"/>
    <property type="match status" value="1"/>
</dbReference>
<dbReference type="STRING" id="857340.A0A086T1R4"/>
<proteinExistence type="predicted"/>
<dbReference type="InterPro" id="IPR012349">
    <property type="entry name" value="Split_barrel_FMN-bd"/>
</dbReference>
<gene>
    <name evidence="3" type="ORF">ACRE_059500</name>
</gene>
<keyword evidence="4" id="KW-1185">Reference proteome</keyword>
<keyword evidence="1" id="KW-0732">Signal</keyword>
<comment type="caution">
    <text evidence="3">The sequence shown here is derived from an EMBL/GenBank/DDBJ whole genome shotgun (WGS) entry which is preliminary data.</text>
</comment>
<sequence>MKLLPLFTGLSCATVAAGGQVPLSLFSNDQAVTRIPSSYESAVMGRRILALSKLGDLATVFPHSHSHSYEHEHEYEHVHAEDGADVSAHHLPAHHRPTGLGGVPISLVDYVADCEDEGNPTLLAIKIATAFRNADAGSNITLSMRWAPPYPPAKRISFLSRITAHIPFLGGASHYHEYNQAPDATPDPVPYSAANLPRFALMGYLERIHPNPVQSARLAACFTAKHRDAKWWLPGNVIHESEWARLVVTQVFWVGGFGDRAFIGWIPVDEWKSVTKEEWSSIKLPGEEKDWSEWSVNPVDEL</sequence>
<dbReference type="PANTHER" id="PTHR37273:SF1">
    <property type="entry name" value="ADL397C-AP"/>
    <property type="match status" value="1"/>
</dbReference>
<feature type="chain" id="PRO_5001815422" description="CREG-like beta-barrel domain-containing protein" evidence="1">
    <location>
        <begin position="19"/>
        <end position="302"/>
    </location>
</feature>
<dbReference type="AlphaFoldDB" id="A0A086T1R4"/>
<dbReference type="OrthoDB" id="2138282at2759"/>
<evidence type="ECO:0000313" key="3">
    <source>
        <dbReference type="EMBL" id="KFH43296.1"/>
    </source>
</evidence>
<dbReference type="EMBL" id="JPKY01000072">
    <property type="protein sequence ID" value="KFH43296.1"/>
    <property type="molecule type" value="Genomic_DNA"/>
</dbReference>
<dbReference type="HOGENOM" id="CLU_056802_1_0_1"/>
<evidence type="ECO:0000256" key="1">
    <source>
        <dbReference type="SAM" id="SignalP"/>
    </source>
</evidence>
<dbReference type="Gene3D" id="2.30.110.10">
    <property type="entry name" value="Electron Transport, Fmn-binding Protein, Chain A"/>
    <property type="match status" value="1"/>
</dbReference>